<feature type="non-terminal residue" evidence="2">
    <location>
        <position position="66"/>
    </location>
</feature>
<dbReference type="RefSeq" id="XP_040782568.1">
    <property type="nucleotide sequence ID" value="XM_040934459.1"/>
</dbReference>
<proteinExistence type="predicted"/>
<dbReference type="EMBL" id="ML976621">
    <property type="protein sequence ID" value="KAF1840005.1"/>
    <property type="molecule type" value="Genomic_DNA"/>
</dbReference>
<keyword evidence="3" id="KW-1185">Reference proteome</keyword>
<evidence type="ECO:0000256" key="1">
    <source>
        <dbReference type="SAM" id="Phobius"/>
    </source>
</evidence>
<keyword evidence="1" id="KW-0812">Transmembrane</keyword>
<dbReference type="GeneID" id="63851710"/>
<reference evidence="2" key="1">
    <citation type="submission" date="2020-01" db="EMBL/GenBank/DDBJ databases">
        <authorList>
            <consortium name="DOE Joint Genome Institute"/>
            <person name="Haridas S."/>
            <person name="Albert R."/>
            <person name="Binder M."/>
            <person name="Bloem J."/>
            <person name="Labutti K."/>
            <person name="Salamov A."/>
            <person name="Andreopoulos B."/>
            <person name="Baker S.E."/>
            <person name="Barry K."/>
            <person name="Bills G."/>
            <person name="Bluhm B.H."/>
            <person name="Cannon C."/>
            <person name="Castanera R."/>
            <person name="Culley D.E."/>
            <person name="Daum C."/>
            <person name="Ezra D."/>
            <person name="Gonzalez J.B."/>
            <person name="Henrissat B."/>
            <person name="Kuo A."/>
            <person name="Liang C."/>
            <person name="Lipzen A."/>
            <person name="Lutzoni F."/>
            <person name="Magnuson J."/>
            <person name="Mondo S."/>
            <person name="Nolan M."/>
            <person name="Ohm R."/>
            <person name="Pangilinan J."/>
            <person name="Park H.-J."/>
            <person name="Ramirez L."/>
            <person name="Alfaro M."/>
            <person name="Sun H."/>
            <person name="Tritt A."/>
            <person name="Yoshinaga Y."/>
            <person name="Zwiers L.-H."/>
            <person name="Turgeon B.G."/>
            <person name="Goodwin S.B."/>
            <person name="Spatafora J.W."/>
            <person name="Crous P.W."/>
            <person name="Grigoriev I.V."/>
        </authorList>
    </citation>
    <scope>NUCLEOTIDE SEQUENCE</scope>
    <source>
        <strain evidence="2">CBS 394.84</strain>
    </source>
</reference>
<dbReference type="AlphaFoldDB" id="A0A9P4L361"/>
<accession>A0A9P4L361</accession>
<gene>
    <name evidence="2" type="ORF">K460DRAFT_371971</name>
</gene>
<feature type="transmembrane region" description="Helical" evidence="1">
    <location>
        <begin position="43"/>
        <end position="65"/>
    </location>
</feature>
<organism evidence="2 3">
    <name type="scientific">Cucurbitaria berberidis CBS 394.84</name>
    <dbReference type="NCBI Taxonomy" id="1168544"/>
    <lineage>
        <taxon>Eukaryota</taxon>
        <taxon>Fungi</taxon>
        <taxon>Dikarya</taxon>
        <taxon>Ascomycota</taxon>
        <taxon>Pezizomycotina</taxon>
        <taxon>Dothideomycetes</taxon>
        <taxon>Pleosporomycetidae</taxon>
        <taxon>Pleosporales</taxon>
        <taxon>Pleosporineae</taxon>
        <taxon>Cucurbitariaceae</taxon>
        <taxon>Cucurbitaria</taxon>
    </lineage>
</organism>
<dbReference type="Proteomes" id="UP000800039">
    <property type="component" value="Unassembled WGS sequence"/>
</dbReference>
<sequence length="66" mass="7308">MDLGGLSRLSGVRGRKREEWDKTFISAWNSESCMSAKSCSLNFHHIVFISVLSTSIGTLNFAICVL</sequence>
<name>A0A9P4L361_9PLEO</name>
<evidence type="ECO:0000313" key="3">
    <source>
        <dbReference type="Proteomes" id="UP000800039"/>
    </source>
</evidence>
<comment type="caution">
    <text evidence="2">The sequence shown here is derived from an EMBL/GenBank/DDBJ whole genome shotgun (WGS) entry which is preliminary data.</text>
</comment>
<protein>
    <submittedName>
        <fullName evidence="2">Uncharacterized protein</fullName>
    </submittedName>
</protein>
<keyword evidence="1" id="KW-0472">Membrane</keyword>
<keyword evidence="1" id="KW-1133">Transmembrane helix</keyword>
<evidence type="ECO:0000313" key="2">
    <source>
        <dbReference type="EMBL" id="KAF1840005.1"/>
    </source>
</evidence>